<keyword evidence="9" id="KW-1185">Reference proteome</keyword>
<organism evidence="8 9">
    <name type="scientific">Isoalcanivorax beigongshangi</name>
    <dbReference type="NCBI Taxonomy" id="3238810"/>
    <lineage>
        <taxon>Bacteria</taxon>
        <taxon>Pseudomonadati</taxon>
        <taxon>Pseudomonadota</taxon>
        <taxon>Gammaproteobacteria</taxon>
        <taxon>Oceanospirillales</taxon>
        <taxon>Alcanivoracaceae</taxon>
        <taxon>Isoalcanivorax</taxon>
    </lineage>
</organism>
<evidence type="ECO:0000256" key="3">
    <source>
        <dbReference type="ARBA" id="ARBA00022806"/>
    </source>
</evidence>
<dbReference type="PIRSF" id="PIRSF005496">
    <property type="entry name" value="ATP_hel_hrpB"/>
    <property type="match status" value="1"/>
</dbReference>
<dbReference type="SUPFAM" id="SSF52540">
    <property type="entry name" value="P-loop containing nucleoside triphosphate hydrolases"/>
    <property type="match status" value="1"/>
</dbReference>
<evidence type="ECO:0000256" key="4">
    <source>
        <dbReference type="ARBA" id="ARBA00022840"/>
    </source>
</evidence>
<feature type="domain" description="Helicase ATP-binding" evidence="6">
    <location>
        <begin position="20"/>
        <end position="184"/>
    </location>
</feature>
<dbReference type="InterPro" id="IPR010225">
    <property type="entry name" value="HrpB"/>
</dbReference>
<feature type="compositionally biased region" description="Low complexity" evidence="5">
    <location>
        <begin position="813"/>
        <end position="824"/>
    </location>
</feature>
<keyword evidence="2 8" id="KW-0378">Hydrolase</keyword>
<dbReference type="Pfam" id="PF08482">
    <property type="entry name" value="HrpB_C"/>
    <property type="match status" value="1"/>
</dbReference>
<dbReference type="EMBL" id="JBGCUO010000001">
    <property type="protein sequence ID" value="MEY1661832.1"/>
    <property type="molecule type" value="Genomic_DNA"/>
</dbReference>
<dbReference type="InterPro" id="IPR011545">
    <property type="entry name" value="DEAD/DEAH_box_helicase_dom"/>
</dbReference>
<dbReference type="InterPro" id="IPR027417">
    <property type="entry name" value="P-loop_NTPase"/>
</dbReference>
<feature type="domain" description="Helicase C-terminal" evidence="7">
    <location>
        <begin position="209"/>
        <end position="372"/>
    </location>
</feature>
<keyword evidence="1" id="KW-0547">Nucleotide-binding</keyword>
<evidence type="ECO:0000259" key="7">
    <source>
        <dbReference type="PROSITE" id="PS51194"/>
    </source>
</evidence>
<keyword evidence="4" id="KW-0067">ATP-binding</keyword>
<dbReference type="Pfam" id="PF00270">
    <property type="entry name" value="DEAD"/>
    <property type="match status" value="1"/>
</dbReference>
<evidence type="ECO:0000313" key="9">
    <source>
        <dbReference type="Proteomes" id="UP001562065"/>
    </source>
</evidence>
<dbReference type="SMART" id="SM00487">
    <property type="entry name" value="DEXDc"/>
    <property type="match status" value="1"/>
</dbReference>
<dbReference type="InterPro" id="IPR013689">
    <property type="entry name" value="RNA_helicase_ATP-dep_HrpB_C"/>
</dbReference>
<dbReference type="CDD" id="cd17990">
    <property type="entry name" value="DEXHc_HrpB"/>
    <property type="match status" value="1"/>
</dbReference>
<evidence type="ECO:0000256" key="1">
    <source>
        <dbReference type="ARBA" id="ARBA00022741"/>
    </source>
</evidence>
<dbReference type="InterPro" id="IPR014001">
    <property type="entry name" value="Helicase_ATP-bd"/>
</dbReference>
<accession>A0ABV4AG80</accession>
<dbReference type="CDD" id="cd18791">
    <property type="entry name" value="SF2_C_RHA"/>
    <property type="match status" value="1"/>
</dbReference>
<dbReference type="Gene3D" id="1.20.120.1080">
    <property type="match status" value="1"/>
</dbReference>
<dbReference type="InterPro" id="IPR001650">
    <property type="entry name" value="Helicase_C-like"/>
</dbReference>
<dbReference type="InterPro" id="IPR049614">
    <property type="entry name" value="HrpB_DEXH"/>
</dbReference>
<dbReference type="PANTHER" id="PTHR43519">
    <property type="entry name" value="ATP-DEPENDENT RNA HELICASE HRPB"/>
    <property type="match status" value="1"/>
</dbReference>
<name>A0ABV4AG80_9GAMM</name>
<dbReference type="PANTHER" id="PTHR43519:SF1">
    <property type="entry name" value="ATP-DEPENDENT RNA HELICASE HRPB"/>
    <property type="match status" value="1"/>
</dbReference>
<proteinExistence type="predicted"/>
<dbReference type="PROSITE" id="PS51194">
    <property type="entry name" value="HELICASE_CTER"/>
    <property type="match status" value="1"/>
</dbReference>
<feature type="region of interest" description="Disordered" evidence="5">
    <location>
        <begin position="803"/>
        <end position="824"/>
    </location>
</feature>
<dbReference type="GO" id="GO:0003724">
    <property type="term" value="F:RNA helicase activity"/>
    <property type="evidence" value="ECO:0007669"/>
    <property type="project" value="UniProtKB-EC"/>
</dbReference>
<reference evidence="8 9" key="1">
    <citation type="submission" date="2024-07" db="EMBL/GenBank/DDBJ databases">
        <authorList>
            <person name="Ren Q."/>
        </authorList>
    </citation>
    <scope>NUCLEOTIDE SEQUENCE [LARGE SCALE GENOMIC DNA]</scope>
    <source>
        <strain evidence="8 9">REN37</strain>
    </source>
</reference>
<dbReference type="GO" id="GO:0016787">
    <property type="term" value="F:hydrolase activity"/>
    <property type="evidence" value="ECO:0007669"/>
    <property type="project" value="UniProtKB-KW"/>
</dbReference>
<comment type="caution">
    <text evidence="8">The sequence shown here is derived from an EMBL/GenBank/DDBJ whole genome shotgun (WGS) entry which is preliminary data.</text>
</comment>
<evidence type="ECO:0000259" key="6">
    <source>
        <dbReference type="PROSITE" id="PS51192"/>
    </source>
</evidence>
<dbReference type="Gene3D" id="3.40.50.300">
    <property type="entry name" value="P-loop containing nucleotide triphosphate hydrolases"/>
    <property type="match status" value="2"/>
</dbReference>
<dbReference type="EC" id="3.6.4.13" evidence="8"/>
<dbReference type="Proteomes" id="UP001562065">
    <property type="component" value="Unassembled WGS sequence"/>
</dbReference>
<dbReference type="NCBIfam" id="TIGR01970">
    <property type="entry name" value="DEAH_box_HrpB"/>
    <property type="match status" value="1"/>
</dbReference>
<dbReference type="Pfam" id="PF00271">
    <property type="entry name" value="Helicase_C"/>
    <property type="match status" value="1"/>
</dbReference>
<evidence type="ECO:0000313" key="8">
    <source>
        <dbReference type="EMBL" id="MEY1661832.1"/>
    </source>
</evidence>
<dbReference type="RefSeq" id="WP_369455081.1">
    <property type="nucleotide sequence ID" value="NZ_JBGCUO010000001.1"/>
</dbReference>
<dbReference type="SMART" id="SM00490">
    <property type="entry name" value="HELICc"/>
    <property type="match status" value="1"/>
</dbReference>
<protein>
    <submittedName>
        <fullName evidence="8">ATP-dependent helicase HrpB</fullName>
        <ecNumber evidence="8">3.6.4.13</ecNumber>
    </submittedName>
</protein>
<gene>
    <name evidence="8" type="primary">hrpB</name>
    <name evidence="8" type="ORF">AB5I84_06680</name>
</gene>
<evidence type="ECO:0000256" key="2">
    <source>
        <dbReference type="ARBA" id="ARBA00022801"/>
    </source>
</evidence>
<dbReference type="PROSITE" id="PS51192">
    <property type="entry name" value="HELICASE_ATP_BIND_1"/>
    <property type="match status" value="1"/>
</dbReference>
<sequence>MRAESNLPPAPIDAVLPQLLAALADHNTVILEAPPGAGKTTRVPLALRSADWLAARRILMLEPRRVAARSAARYMAQCLGEPVGKTVGYRTRMDTKVSAATRIEVVTEGVLTRLLQADPELADYGAVLFDEFHERSLHGDLGLALARESQQALRPDLRLLLMSATLDGERLAQRLAPAPVIRSAGRQYPVTVHYRAPGSQPWLGQVAPAVLQALAAHAGSLLVFLPGQREIRAVQRDLAGRLAADVSLHALYGDLSAAQQDQVLAPAPAGQRKVVLATAIAETSLTIEGISVVVDAGYQRRAHYDPASGTTRLVTERVSEASAVQRSGRAGRLGPGVAYRLWAETERLADYSTPDVLCQELSELALELAVWGCHDPSALVWLDLPPAPALAAARRLLTQFGAIAADGRVTDHGRRLHQLPLGLRAGQLWLCAEQQRQPALGAALAALLSEADPLRQRDTRIATRLGLLTGATPASAADAGRLAALRALARRLSPTPLQTVEDDAVAALLAQAWPDRIAQRRPGDAARFRLSHGRGAWLAEEDPLAAEPWLVVPELDGDPRESRIYLAAPITQPVLEQALASQLAWQGRCHWNPRTEALEAVEELRLGALVLAQRPLATLTAAMRSAALAAEIRRRGIAALPWDEAAEQLRARQAWLHRLVPEQAPAVSDEVLLEQLESWLGNWLGSAQRWAQVQALPVAQALAARLDWTQQQQLQQWLPERWPLPSGRTAAIDYRPAAGPVLAAKLQELFGLQQTPVLAQGRLPVTLHLLSPAGRPVAITQDLAGFWRDGYFAVRKDLRGRYPRHPWPEDPLTAQATARARPRA</sequence>
<evidence type="ECO:0000256" key="5">
    <source>
        <dbReference type="SAM" id="MobiDB-lite"/>
    </source>
</evidence>
<keyword evidence="3 8" id="KW-0347">Helicase</keyword>